<evidence type="ECO:0000256" key="8">
    <source>
        <dbReference type="ARBA" id="ARBA00046534"/>
    </source>
</evidence>
<feature type="region of interest" description="Disordered" evidence="9">
    <location>
        <begin position="130"/>
        <end position="184"/>
    </location>
</feature>
<keyword evidence="6" id="KW-0131">Cell cycle</keyword>
<comment type="subunit">
    <text evidence="8">Homodimer. Forms long polymer filaments with other SOKs proteins polymers (e.g. SOK1, SOK2, SOK3 and SOK4) crucial for polar localization and biological activity. Binds to ANGUSTIFOLIA (AN).</text>
</comment>
<dbReference type="GO" id="GO:2000067">
    <property type="term" value="P:regulation of root morphogenesis"/>
    <property type="evidence" value="ECO:0007669"/>
    <property type="project" value="UniProtKB-ARBA"/>
</dbReference>
<dbReference type="OrthoDB" id="1280899at2759"/>
<dbReference type="GO" id="GO:0051301">
    <property type="term" value="P:cell division"/>
    <property type="evidence" value="ECO:0007669"/>
    <property type="project" value="UniProtKB-KW"/>
</dbReference>
<evidence type="ECO:0000256" key="4">
    <source>
        <dbReference type="ARBA" id="ARBA00022618"/>
    </source>
</evidence>
<gene>
    <name evidence="11" type="ORF">ZOSMA_2G02660</name>
</gene>
<evidence type="ECO:0000256" key="2">
    <source>
        <dbReference type="ARBA" id="ARBA00022473"/>
    </source>
</evidence>
<evidence type="ECO:0000313" key="11">
    <source>
        <dbReference type="EMBL" id="KMZ66255.1"/>
    </source>
</evidence>
<dbReference type="Pfam" id="PF06136">
    <property type="entry name" value="SOK"/>
    <property type="match status" value="1"/>
</dbReference>
<evidence type="ECO:0000256" key="7">
    <source>
        <dbReference type="ARBA" id="ARBA00024211"/>
    </source>
</evidence>
<feature type="compositionally biased region" description="Basic and acidic residues" evidence="9">
    <location>
        <begin position="381"/>
        <end position="404"/>
    </location>
</feature>
<evidence type="ECO:0000256" key="6">
    <source>
        <dbReference type="ARBA" id="ARBA00023306"/>
    </source>
</evidence>
<keyword evidence="4" id="KW-0132">Cell division</keyword>
<dbReference type="InterPro" id="IPR048351">
    <property type="entry name" value="SOK_DIX"/>
</dbReference>
<keyword evidence="2" id="KW-0217">Developmental protein</keyword>
<comment type="caution">
    <text evidence="11">The sequence shown here is derived from an EMBL/GenBank/DDBJ whole genome shotgun (WGS) entry which is preliminary data.</text>
</comment>
<evidence type="ECO:0000256" key="5">
    <source>
        <dbReference type="ARBA" id="ARBA00023136"/>
    </source>
</evidence>
<evidence type="ECO:0000259" key="10">
    <source>
        <dbReference type="Pfam" id="PF06136"/>
    </source>
</evidence>
<dbReference type="PIRSF" id="PIRSF031043">
    <property type="entry name" value="UCP031043"/>
    <property type="match status" value="1"/>
</dbReference>
<dbReference type="OMA" id="MEIAQHP"/>
<feature type="compositionally biased region" description="Acidic residues" evidence="9">
    <location>
        <begin position="156"/>
        <end position="184"/>
    </location>
</feature>
<evidence type="ECO:0000256" key="3">
    <source>
        <dbReference type="ARBA" id="ARBA00022475"/>
    </source>
</evidence>
<dbReference type="Proteomes" id="UP000036987">
    <property type="component" value="Unassembled WGS sequence"/>
</dbReference>
<evidence type="ECO:0000313" key="12">
    <source>
        <dbReference type="Proteomes" id="UP000036987"/>
    </source>
</evidence>
<dbReference type="STRING" id="29655.A0A0K9PDG9"/>
<dbReference type="AlphaFoldDB" id="A0A0K9PDG9"/>
<protein>
    <recommendedName>
        <fullName evidence="10">SOSEKI DIX-like domain-containing protein</fullName>
    </recommendedName>
</protein>
<feature type="domain" description="SOSEKI DIX-like" evidence="10">
    <location>
        <begin position="26"/>
        <end position="113"/>
    </location>
</feature>
<dbReference type="GO" id="GO:0090708">
    <property type="term" value="P:specification of plant organ axis polarity"/>
    <property type="evidence" value="ECO:0007669"/>
    <property type="project" value="UniProtKB-ARBA"/>
</dbReference>
<feature type="compositionally biased region" description="Low complexity" evidence="9">
    <location>
        <begin position="220"/>
        <end position="256"/>
    </location>
</feature>
<sequence length="425" mass="47285">MMSRDTTPDRARVYMAPKMKKLKKLQVIYYLSRNGQLEHPHFMEMSHLSNQPLRLKDVMDRMSALRGRAMSSLYSWSCKRTYKNGYVWNDLGENDVVYPAEGVEYILKGSEIVESCSEHFQQLQLTTARARPTVPKPAPPPSAKNQNHHRFHPEAEEVEEDDDDDDEMGLEMEEEEEEVEEADIVVDTAQSRCSRGVSTDHQEEQQQSELNCVGEVIGASSNSSSSSENTSGNLTTIPKNNNNSNSKSNSNNISCKSSSISVNEMTRTPSVLLQLIACGALPAKMKTGLKSPLSSSSLGNNSSGSSSIGSSGRKSLYKGVLSRLATNHATMEGDDYDVIKYMSENPRFGNLQMEDKEYFSGSIVETMQKTVNTLKRSSSYNEERSGRREIGDEEEEKKIKEKSLKGRCIPGRKKTAAAASSKSQQ</sequence>
<keyword evidence="5" id="KW-0472">Membrane</keyword>
<dbReference type="PANTHER" id="PTHR31083">
    <property type="entry name" value="UPSTREAM OF FLC PROTEIN (DUF966)"/>
    <property type="match status" value="1"/>
</dbReference>
<organism evidence="11 12">
    <name type="scientific">Zostera marina</name>
    <name type="common">Eelgrass</name>
    <dbReference type="NCBI Taxonomy" id="29655"/>
    <lineage>
        <taxon>Eukaryota</taxon>
        <taxon>Viridiplantae</taxon>
        <taxon>Streptophyta</taxon>
        <taxon>Embryophyta</taxon>
        <taxon>Tracheophyta</taxon>
        <taxon>Spermatophyta</taxon>
        <taxon>Magnoliopsida</taxon>
        <taxon>Liliopsida</taxon>
        <taxon>Zosteraceae</taxon>
        <taxon>Zostera</taxon>
    </lineage>
</organism>
<dbReference type="GO" id="GO:0005886">
    <property type="term" value="C:plasma membrane"/>
    <property type="evidence" value="ECO:0007669"/>
    <property type="project" value="UniProtKB-SubCell"/>
</dbReference>
<dbReference type="PANTHER" id="PTHR31083:SF18">
    <property type="entry name" value="PROTEIN SOSEKI 2"/>
    <property type="match status" value="1"/>
</dbReference>
<keyword evidence="3" id="KW-1003">Cell membrane</keyword>
<accession>A0A0K9PDG9</accession>
<feature type="compositionally biased region" description="Low complexity" evidence="9">
    <location>
        <begin position="416"/>
        <end position="425"/>
    </location>
</feature>
<dbReference type="GO" id="GO:0051258">
    <property type="term" value="P:protein polymerization"/>
    <property type="evidence" value="ECO:0007669"/>
    <property type="project" value="UniProtKB-ARBA"/>
</dbReference>
<proteinExistence type="inferred from homology"/>
<comment type="subcellular location">
    <subcellularLocation>
        <location evidence="1">Cell membrane</location>
        <topology evidence="1">Peripheral membrane protein</topology>
        <orientation evidence="1">Cytoplasmic side</orientation>
    </subcellularLocation>
</comment>
<evidence type="ECO:0000256" key="9">
    <source>
        <dbReference type="SAM" id="MobiDB-lite"/>
    </source>
</evidence>
<feature type="region of interest" description="Disordered" evidence="9">
    <location>
        <begin position="289"/>
        <end position="313"/>
    </location>
</feature>
<feature type="region of interest" description="Disordered" evidence="9">
    <location>
        <begin position="375"/>
        <end position="425"/>
    </location>
</feature>
<comment type="similarity">
    <text evidence="7">Belongs to the SOSEKI family.</text>
</comment>
<feature type="region of interest" description="Disordered" evidence="9">
    <location>
        <begin position="218"/>
        <end position="256"/>
    </location>
</feature>
<evidence type="ECO:0000256" key="1">
    <source>
        <dbReference type="ARBA" id="ARBA00004413"/>
    </source>
</evidence>
<dbReference type="EMBL" id="LFYR01000981">
    <property type="protein sequence ID" value="KMZ66255.1"/>
    <property type="molecule type" value="Genomic_DNA"/>
</dbReference>
<dbReference type="GO" id="GO:0051302">
    <property type="term" value="P:regulation of cell division"/>
    <property type="evidence" value="ECO:0007669"/>
    <property type="project" value="UniProtKB-ARBA"/>
</dbReference>
<dbReference type="InterPro" id="IPR021182">
    <property type="entry name" value="SOK_magnoliopsida"/>
</dbReference>
<name>A0A0K9PDG9_ZOSMR</name>
<dbReference type="InterPro" id="IPR010369">
    <property type="entry name" value="SOK"/>
</dbReference>
<reference evidence="12" key="1">
    <citation type="journal article" date="2016" name="Nature">
        <title>The genome of the seagrass Zostera marina reveals angiosperm adaptation to the sea.</title>
        <authorList>
            <person name="Olsen J.L."/>
            <person name="Rouze P."/>
            <person name="Verhelst B."/>
            <person name="Lin Y.-C."/>
            <person name="Bayer T."/>
            <person name="Collen J."/>
            <person name="Dattolo E."/>
            <person name="De Paoli E."/>
            <person name="Dittami S."/>
            <person name="Maumus F."/>
            <person name="Michel G."/>
            <person name="Kersting A."/>
            <person name="Lauritano C."/>
            <person name="Lohaus R."/>
            <person name="Toepel M."/>
            <person name="Tonon T."/>
            <person name="Vanneste K."/>
            <person name="Amirebrahimi M."/>
            <person name="Brakel J."/>
            <person name="Bostroem C."/>
            <person name="Chovatia M."/>
            <person name="Grimwood J."/>
            <person name="Jenkins J.W."/>
            <person name="Jueterbock A."/>
            <person name="Mraz A."/>
            <person name="Stam W.T."/>
            <person name="Tice H."/>
            <person name="Bornberg-Bauer E."/>
            <person name="Green P.J."/>
            <person name="Pearson G.A."/>
            <person name="Procaccini G."/>
            <person name="Duarte C.M."/>
            <person name="Schmutz J."/>
            <person name="Reusch T.B.H."/>
            <person name="Van de Peer Y."/>
        </authorList>
    </citation>
    <scope>NUCLEOTIDE SEQUENCE [LARGE SCALE GENOMIC DNA]</scope>
    <source>
        <strain evidence="12">cv. Finnish</strain>
    </source>
</reference>
<keyword evidence="12" id="KW-1185">Reference proteome</keyword>